<sequence length="391" mass="44299">MLFIVLLAILTLGYWLYIAYESIRGLPALKSLPRTKTPVRSGATVSVIIAAKDEGHTIVETVQRLLRQDYPCTEVIVINDRSRDETGAKLEKLKGWANQHSRIPLIVRHVTTLPEGWLGKNHALYQGYLSVKGDYLLFTDADVCFEPSVLSDAVNYMDTHKVDHLTLSPKIMAKPLLLRMFVRYFFFSFMLFFQPWKANNDKQLKKGMGIGAFNMMRKSAYEKIGTHRSLATRPDDDLQLGLKVKQAGLKQRFLTALDHLSVEWYPDLPSAVRGLEKNSFAGLGYSLWLAGAACVAQFVCFIFPFVAVWLFSGWLMWLYLLTVVMILGLYAAHTFKLSGHIGVDLFLFPASALLFLGIIVRSVLITLKQGGIYWRGTFYSLKELKEIKEKS</sequence>
<evidence type="ECO:0000256" key="11">
    <source>
        <dbReference type="SAM" id="Phobius"/>
    </source>
</evidence>
<accession>A0ABU0CSI4</accession>
<keyword evidence="5" id="KW-0125">Carotenoid biosynthesis</keyword>
<keyword evidence="14" id="KW-1185">Reference proteome</keyword>
<evidence type="ECO:0000256" key="6">
    <source>
        <dbReference type="ARBA" id="ARBA00023136"/>
    </source>
</evidence>
<dbReference type="InterPro" id="IPR001173">
    <property type="entry name" value="Glyco_trans_2-like"/>
</dbReference>
<evidence type="ECO:0000256" key="1">
    <source>
        <dbReference type="ARBA" id="ARBA00004236"/>
    </source>
</evidence>
<protein>
    <recommendedName>
        <fullName evidence="10">4,4'-diaponeurosporenoate glycosyltransferase</fullName>
    </recommendedName>
</protein>
<evidence type="ECO:0000256" key="3">
    <source>
        <dbReference type="ARBA" id="ARBA00022676"/>
    </source>
</evidence>
<feature type="transmembrane region" description="Helical" evidence="11">
    <location>
        <begin position="287"/>
        <end position="310"/>
    </location>
</feature>
<comment type="caution">
    <text evidence="13">The sequence shown here is derived from an EMBL/GenBank/DDBJ whole genome shotgun (WGS) entry which is preliminary data.</text>
</comment>
<keyword evidence="6 11" id="KW-0472">Membrane</keyword>
<feature type="transmembrane region" description="Helical" evidence="11">
    <location>
        <begin position="345"/>
        <end position="367"/>
    </location>
</feature>
<evidence type="ECO:0000256" key="8">
    <source>
        <dbReference type="ARBA" id="ARBA00037904"/>
    </source>
</evidence>
<gene>
    <name evidence="13" type="ORF">J2S00_002137</name>
</gene>
<keyword evidence="11" id="KW-1133">Transmembrane helix</keyword>
<keyword evidence="2" id="KW-1003">Cell membrane</keyword>
<name>A0ABU0CSI4_9BACI</name>
<keyword evidence="11" id="KW-0812">Transmembrane</keyword>
<keyword evidence="4" id="KW-0808">Transferase</keyword>
<dbReference type="Pfam" id="PF00535">
    <property type="entry name" value="Glycos_transf_2"/>
    <property type="match status" value="1"/>
</dbReference>
<proteinExistence type="inferred from homology"/>
<evidence type="ECO:0000256" key="2">
    <source>
        <dbReference type="ARBA" id="ARBA00022475"/>
    </source>
</evidence>
<dbReference type="SUPFAM" id="SSF53448">
    <property type="entry name" value="Nucleotide-diphospho-sugar transferases"/>
    <property type="match status" value="1"/>
</dbReference>
<comment type="subcellular location">
    <subcellularLocation>
        <location evidence="1">Cell membrane</location>
    </subcellularLocation>
</comment>
<evidence type="ECO:0000256" key="10">
    <source>
        <dbReference type="ARBA" id="ARBA00040345"/>
    </source>
</evidence>
<evidence type="ECO:0000313" key="14">
    <source>
        <dbReference type="Proteomes" id="UP001232445"/>
    </source>
</evidence>
<comment type="similarity">
    <text evidence="9">Belongs to the glycosyltransferase 2 family. CrtQ subfamily.</text>
</comment>
<evidence type="ECO:0000256" key="7">
    <source>
        <dbReference type="ARBA" id="ARBA00037281"/>
    </source>
</evidence>
<comment type="function">
    <text evidence="7">Catalyzes the glycosylation of 4,4'-diaponeurosporenoate, i.e. the esterification of glucose at the C1'' position with the carboxyl group of 4,4'-diaponeurosporenic acid, to form glycosyl-4,4'-diaponeurosporenoate. This is a step in the biosynthesis of staphyloxanthin, an orange pigment present in most staphylococci strains.</text>
</comment>
<evidence type="ECO:0000256" key="5">
    <source>
        <dbReference type="ARBA" id="ARBA00022746"/>
    </source>
</evidence>
<dbReference type="Proteomes" id="UP001232445">
    <property type="component" value="Unassembled WGS sequence"/>
</dbReference>
<dbReference type="PANTHER" id="PTHR43646:SF2">
    <property type="entry name" value="GLYCOSYLTRANSFERASE 2-LIKE DOMAIN-CONTAINING PROTEIN"/>
    <property type="match status" value="1"/>
</dbReference>
<dbReference type="EMBL" id="JAUSUQ010000007">
    <property type="protein sequence ID" value="MDQ0339350.1"/>
    <property type="molecule type" value="Genomic_DNA"/>
</dbReference>
<feature type="domain" description="Glycosyltransferase 2-like" evidence="12">
    <location>
        <begin position="46"/>
        <end position="225"/>
    </location>
</feature>
<dbReference type="Gene3D" id="3.90.550.10">
    <property type="entry name" value="Spore Coat Polysaccharide Biosynthesis Protein SpsA, Chain A"/>
    <property type="match status" value="1"/>
</dbReference>
<dbReference type="RefSeq" id="WP_307339197.1">
    <property type="nucleotide sequence ID" value="NZ_JAUSUQ010000007.1"/>
</dbReference>
<reference evidence="13 14" key="1">
    <citation type="submission" date="2023-07" db="EMBL/GenBank/DDBJ databases">
        <title>Genomic Encyclopedia of Type Strains, Phase IV (KMG-IV): sequencing the most valuable type-strain genomes for metagenomic binning, comparative biology and taxonomic classification.</title>
        <authorList>
            <person name="Goeker M."/>
        </authorList>
    </citation>
    <scope>NUCLEOTIDE SEQUENCE [LARGE SCALE GENOMIC DNA]</scope>
    <source>
        <strain evidence="13 14">DSM 17740</strain>
    </source>
</reference>
<dbReference type="InterPro" id="IPR029044">
    <property type="entry name" value="Nucleotide-diphossugar_trans"/>
</dbReference>
<evidence type="ECO:0000256" key="4">
    <source>
        <dbReference type="ARBA" id="ARBA00022679"/>
    </source>
</evidence>
<keyword evidence="3" id="KW-0328">Glycosyltransferase</keyword>
<dbReference type="CDD" id="cd06423">
    <property type="entry name" value="CESA_like"/>
    <property type="match status" value="1"/>
</dbReference>
<comment type="pathway">
    <text evidence="8">Carotenoid biosynthesis; staphyloxanthin biosynthesis; staphyloxanthin from farnesyl diphosphate: step 4/5.</text>
</comment>
<feature type="transmembrane region" description="Helical" evidence="11">
    <location>
        <begin position="316"/>
        <end position="333"/>
    </location>
</feature>
<evidence type="ECO:0000256" key="9">
    <source>
        <dbReference type="ARBA" id="ARBA00038120"/>
    </source>
</evidence>
<organism evidence="13 14">
    <name type="scientific">Caldalkalibacillus uzonensis</name>
    <dbReference type="NCBI Taxonomy" id="353224"/>
    <lineage>
        <taxon>Bacteria</taxon>
        <taxon>Bacillati</taxon>
        <taxon>Bacillota</taxon>
        <taxon>Bacilli</taxon>
        <taxon>Bacillales</taxon>
        <taxon>Bacillaceae</taxon>
        <taxon>Caldalkalibacillus</taxon>
    </lineage>
</organism>
<evidence type="ECO:0000313" key="13">
    <source>
        <dbReference type="EMBL" id="MDQ0339350.1"/>
    </source>
</evidence>
<evidence type="ECO:0000259" key="12">
    <source>
        <dbReference type="Pfam" id="PF00535"/>
    </source>
</evidence>
<dbReference type="PANTHER" id="PTHR43646">
    <property type="entry name" value="GLYCOSYLTRANSFERASE"/>
    <property type="match status" value="1"/>
</dbReference>